<sequence length="248" mass="29054">MWVGLKKIQEQERALINYLNDMERYLASLMIPEKPTMSYAEMEEGIPVQVVFFEGTLIGRVGDDERGHRMLRYYWLDVRDGIPIKREEGQDLLRYIAERIAYSCIKNGRNVDTTIAQYIGKFLTGHPFAQIVVKNAKLSMIEDKTRFLGWEIDEEKREKWEKELVARKNILIVKGYECPYSEKYVEMLKDYLSELWNLGLAVMLFEESEDVRLGFEATPVTIIADQYFKIEKIIEGAMSLDRLLEVSK</sequence>
<name>A0A520KKZ0_9CREN</name>
<organism evidence="1 2">
    <name type="scientific">Candidatus Methanodesulfokora washburnensis</name>
    <dbReference type="NCBI Taxonomy" id="2478471"/>
    <lineage>
        <taxon>Archaea</taxon>
        <taxon>Thermoproteota</taxon>
        <taxon>Candidatus Korarchaeia</taxon>
        <taxon>Candidatus Korarchaeia incertae sedis</taxon>
        <taxon>Candidatus Methanodesulfokora</taxon>
    </lineage>
</organism>
<evidence type="ECO:0000313" key="2">
    <source>
        <dbReference type="Proteomes" id="UP000316217"/>
    </source>
</evidence>
<evidence type="ECO:0000313" key="1">
    <source>
        <dbReference type="EMBL" id="RZN61921.1"/>
    </source>
</evidence>
<gene>
    <name evidence="1" type="ORF">EF810_04050</name>
</gene>
<proteinExistence type="predicted"/>
<dbReference type="AlphaFoldDB" id="A0A520KKZ0"/>
<dbReference type="EMBL" id="RXII01000063">
    <property type="protein sequence ID" value="RZN61921.1"/>
    <property type="molecule type" value="Genomic_DNA"/>
</dbReference>
<dbReference type="Proteomes" id="UP000316217">
    <property type="component" value="Unassembled WGS sequence"/>
</dbReference>
<reference evidence="1 2" key="1">
    <citation type="journal article" date="2019" name="Nat. Microbiol.">
        <title>Wide diversity of methane and short-chain alkane metabolisms in uncultured archaea.</title>
        <authorList>
            <person name="Borrel G."/>
            <person name="Adam P.S."/>
            <person name="McKay L.J."/>
            <person name="Chen L.X."/>
            <person name="Sierra-Garcia I.N."/>
            <person name="Sieber C.M."/>
            <person name="Letourneur Q."/>
            <person name="Ghozlane A."/>
            <person name="Andersen G.L."/>
            <person name="Li W.J."/>
            <person name="Hallam S.J."/>
            <person name="Muyzer G."/>
            <person name="de Oliveira V.M."/>
            <person name="Inskeep W.P."/>
            <person name="Banfield J.F."/>
            <person name="Gribaldo S."/>
        </authorList>
    </citation>
    <scope>NUCLEOTIDE SEQUENCE [LARGE SCALE GENOMIC DNA]</scope>
    <source>
        <strain evidence="1">NM4</strain>
    </source>
</reference>
<comment type="caution">
    <text evidence="1">The sequence shown here is derived from an EMBL/GenBank/DDBJ whole genome shotgun (WGS) entry which is preliminary data.</text>
</comment>
<accession>A0A520KKZ0</accession>
<protein>
    <submittedName>
        <fullName evidence="1">Uncharacterized protein</fullName>
    </submittedName>
</protein>